<evidence type="ECO:0000256" key="7">
    <source>
        <dbReference type="SAM" id="Phobius"/>
    </source>
</evidence>
<evidence type="ECO:0000256" key="4">
    <source>
        <dbReference type="ARBA" id="ARBA00022989"/>
    </source>
</evidence>
<feature type="region of interest" description="Disordered" evidence="6">
    <location>
        <begin position="393"/>
        <end position="419"/>
    </location>
</feature>
<dbReference type="AlphaFoldDB" id="A0A9D1REY6"/>
<gene>
    <name evidence="8" type="primary">ytvI</name>
    <name evidence="8" type="ORF">IAA48_06615</name>
</gene>
<evidence type="ECO:0000313" key="9">
    <source>
        <dbReference type="Proteomes" id="UP000824205"/>
    </source>
</evidence>
<comment type="similarity">
    <text evidence="2">Belongs to the autoinducer-2 exporter (AI-2E) (TC 2.A.86) family.</text>
</comment>
<protein>
    <submittedName>
        <fullName evidence="8">Sporulation integral membrane protein YtvI</fullName>
    </submittedName>
</protein>
<keyword evidence="3 7" id="KW-0812">Transmembrane</keyword>
<dbReference type="PANTHER" id="PTHR21716:SF68">
    <property type="entry name" value="TRANSPORT PROTEIN YTVI-RELATED"/>
    <property type="match status" value="1"/>
</dbReference>
<evidence type="ECO:0000256" key="2">
    <source>
        <dbReference type="ARBA" id="ARBA00009773"/>
    </source>
</evidence>
<dbReference type="Proteomes" id="UP000824205">
    <property type="component" value="Unassembled WGS sequence"/>
</dbReference>
<dbReference type="InterPro" id="IPR014227">
    <property type="entry name" value="YtvI-like"/>
</dbReference>
<dbReference type="GO" id="GO:0016020">
    <property type="term" value="C:membrane"/>
    <property type="evidence" value="ECO:0007669"/>
    <property type="project" value="UniProtKB-SubCell"/>
</dbReference>
<evidence type="ECO:0000256" key="1">
    <source>
        <dbReference type="ARBA" id="ARBA00004141"/>
    </source>
</evidence>
<feature type="transmembrane region" description="Helical" evidence="7">
    <location>
        <begin position="342"/>
        <end position="364"/>
    </location>
</feature>
<evidence type="ECO:0000256" key="6">
    <source>
        <dbReference type="SAM" id="MobiDB-lite"/>
    </source>
</evidence>
<keyword evidence="5 7" id="KW-0472">Membrane</keyword>
<feature type="transmembrane region" description="Helical" evidence="7">
    <location>
        <begin position="267"/>
        <end position="293"/>
    </location>
</feature>
<accession>A0A9D1REY6</accession>
<keyword evidence="4 7" id="KW-1133">Transmembrane helix</keyword>
<dbReference type="GO" id="GO:0055085">
    <property type="term" value="P:transmembrane transport"/>
    <property type="evidence" value="ECO:0007669"/>
    <property type="project" value="TreeGrafter"/>
</dbReference>
<evidence type="ECO:0000313" key="8">
    <source>
        <dbReference type="EMBL" id="HIW86155.1"/>
    </source>
</evidence>
<feature type="transmembrane region" description="Helical" evidence="7">
    <location>
        <begin position="305"/>
        <end position="322"/>
    </location>
</feature>
<evidence type="ECO:0000256" key="5">
    <source>
        <dbReference type="ARBA" id="ARBA00023136"/>
    </source>
</evidence>
<reference evidence="8" key="2">
    <citation type="submission" date="2021-04" db="EMBL/GenBank/DDBJ databases">
        <authorList>
            <person name="Gilroy R."/>
        </authorList>
    </citation>
    <scope>NUCLEOTIDE SEQUENCE</scope>
    <source>
        <strain evidence="8">421</strain>
    </source>
</reference>
<feature type="transmembrane region" description="Helical" evidence="7">
    <location>
        <begin position="12"/>
        <end position="33"/>
    </location>
</feature>
<dbReference type="InterPro" id="IPR002549">
    <property type="entry name" value="AI-2E-like"/>
</dbReference>
<dbReference type="NCBIfam" id="TIGR02872">
    <property type="entry name" value="spore_ytvI"/>
    <property type="match status" value="1"/>
</dbReference>
<dbReference type="Pfam" id="PF01594">
    <property type="entry name" value="AI-2E_transport"/>
    <property type="match status" value="1"/>
</dbReference>
<feature type="transmembrane region" description="Helical" evidence="7">
    <location>
        <begin position="69"/>
        <end position="92"/>
    </location>
</feature>
<reference evidence="8" key="1">
    <citation type="journal article" date="2021" name="PeerJ">
        <title>Extensive microbial diversity within the chicken gut microbiome revealed by metagenomics and culture.</title>
        <authorList>
            <person name="Gilroy R."/>
            <person name="Ravi A."/>
            <person name="Getino M."/>
            <person name="Pursley I."/>
            <person name="Horton D.L."/>
            <person name="Alikhan N.F."/>
            <person name="Baker D."/>
            <person name="Gharbi K."/>
            <person name="Hall N."/>
            <person name="Watson M."/>
            <person name="Adriaenssens E.M."/>
            <person name="Foster-Nyarko E."/>
            <person name="Jarju S."/>
            <person name="Secka A."/>
            <person name="Antonio M."/>
            <person name="Oren A."/>
            <person name="Chaudhuri R.R."/>
            <person name="La Ragione R."/>
            <person name="Hildebrand F."/>
            <person name="Pallen M.J."/>
        </authorList>
    </citation>
    <scope>NUCLEOTIDE SEQUENCE</scope>
    <source>
        <strain evidence="8">421</strain>
    </source>
</reference>
<comment type="subcellular location">
    <subcellularLocation>
        <location evidence="1">Membrane</location>
        <topology evidence="1">Multi-pass membrane protein</topology>
    </subcellularLocation>
</comment>
<name>A0A9D1REY6_9FIRM</name>
<feature type="transmembrane region" description="Helical" evidence="7">
    <location>
        <begin position="179"/>
        <end position="197"/>
    </location>
</feature>
<sequence length="419" mass="46634">MDAKTEKKRAFLINLLFIAAVLGLIYVFFKYLFWPVAPFVLSFFFAVLLQKPLRWLVKKTKDKLRGLWSVVLVLLSIGVILVPVILILYNLAGQLREFISYLIGQLADLPKFLADLQELLLKALSFLPDGLYSTVAQKITEVISELSSDFSLSSLGLDGDTVRNTITSGVNGIYNVARSVPSVIIGVVIGIIAWILFTKDYDKVVRFIQLQLPDSKKNLLVEIKQVFSNTILKMIRAYLLIMFITFCELSIGFTIMSIAGIMNNSYLYLIALAICIFDILPVAGSGGILIPWAIVSLIMGNTPQAIGLLIIYVVISVIRQYIEPKIVGDSLGVNPLITLAGLYFGLKLFGVLGMFIVPICLMTVKAFNDTGRIHLWKTENLITVQETTAKAKKPGFFKRRKNKADKDTDDTDSTDSKTE</sequence>
<dbReference type="PANTHER" id="PTHR21716">
    <property type="entry name" value="TRANSMEMBRANE PROTEIN"/>
    <property type="match status" value="1"/>
</dbReference>
<evidence type="ECO:0000256" key="3">
    <source>
        <dbReference type="ARBA" id="ARBA00022692"/>
    </source>
</evidence>
<dbReference type="EMBL" id="DXGE01000028">
    <property type="protein sequence ID" value="HIW86155.1"/>
    <property type="molecule type" value="Genomic_DNA"/>
</dbReference>
<feature type="compositionally biased region" description="Basic residues" evidence="6">
    <location>
        <begin position="393"/>
        <end position="403"/>
    </location>
</feature>
<feature type="transmembrane region" description="Helical" evidence="7">
    <location>
        <begin position="237"/>
        <end position="261"/>
    </location>
</feature>
<comment type="caution">
    <text evidence="8">The sequence shown here is derived from an EMBL/GenBank/DDBJ whole genome shotgun (WGS) entry which is preliminary data.</text>
</comment>
<proteinExistence type="inferred from homology"/>
<organism evidence="8 9">
    <name type="scientific">Candidatus Eubacterium faecipullorum</name>
    <dbReference type="NCBI Taxonomy" id="2838571"/>
    <lineage>
        <taxon>Bacteria</taxon>
        <taxon>Bacillati</taxon>
        <taxon>Bacillota</taxon>
        <taxon>Clostridia</taxon>
        <taxon>Eubacteriales</taxon>
        <taxon>Eubacteriaceae</taxon>
        <taxon>Eubacterium</taxon>
    </lineage>
</organism>